<dbReference type="PANTHER" id="PTHR33098">
    <property type="entry name" value="COTTON FIBER (DUF761)"/>
    <property type="match status" value="1"/>
</dbReference>
<dbReference type="EnsemblPlants" id="AUR62042205-RA">
    <property type="protein sequence ID" value="AUR62042205-RA:cds"/>
    <property type="gene ID" value="AUR62042205"/>
</dbReference>
<protein>
    <submittedName>
        <fullName evidence="2">Uncharacterized protein</fullName>
    </submittedName>
</protein>
<accession>A0A803N8M2</accession>
<dbReference type="Pfam" id="PF05553">
    <property type="entry name" value="DUF761"/>
    <property type="match status" value="1"/>
</dbReference>
<organism evidence="2 3">
    <name type="scientific">Chenopodium quinoa</name>
    <name type="common">Quinoa</name>
    <dbReference type="NCBI Taxonomy" id="63459"/>
    <lineage>
        <taxon>Eukaryota</taxon>
        <taxon>Viridiplantae</taxon>
        <taxon>Streptophyta</taxon>
        <taxon>Embryophyta</taxon>
        <taxon>Tracheophyta</taxon>
        <taxon>Spermatophyta</taxon>
        <taxon>Magnoliopsida</taxon>
        <taxon>eudicotyledons</taxon>
        <taxon>Gunneridae</taxon>
        <taxon>Pentapetalae</taxon>
        <taxon>Caryophyllales</taxon>
        <taxon>Chenopodiaceae</taxon>
        <taxon>Chenopodioideae</taxon>
        <taxon>Atripliceae</taxon>
        <taxon>Chenopodium</taxon>
    </lineage>
</organism>
<evidence type="ECO:0000313" key="2">
    <source>
        <dbReference type="EnsemblPlants" id="AUR62042205-RA:cds"/>
    </source>
</evidence>
<keyword evidence="3" id="KW-1185">Reference proteome</keyword>
<sequence>MSSSLDDDDTWWFCTYMDHEQPMECAKTSTKVEEDETLSLFRVHEQEQPVVESATTPSTNEEEKIKSSFRVLEEKEEKIGEVKNTEEEEEDDLDATWKAIMESKGLGTRPQLRKSDTWSCGDGGGKEREKGKGEMGGLSKYRSGQRSMDVALTFHDEFKKRADAFIARFTHDIRLQRLESDQRFLEMINRGL</sequence>
<dbReference type="Gramene" id="AUR62042205-RA">
    <property type="protein sequence ID" value="AUR62042205-RA:cds"/>
    <property type="gene ID" value="AUR62042205"/>
</dbReference>
<dbReference type="AlphaFoldDB" id="A0A803N8M2"/>
<feature type="region of interest" description="Disordered" evidence="1">
    <location>
        <begin position="106"/>
        <end position="141"/>
    </location>
</feature>
<evidence type="ECO:0000256" key="1">
    <source>
        <dbReference type="SAM" id="MobiDB-lite"/>
    </source>
</evidence>
<evidence type="ECO:0000313" key="3">
    <source>
        <dbReference type="Proteomes" id="UP000596660"/>
    </source>
</evidence>
<dbReference type="Proteomes" id="UP000596660">
    <property type="component" value="Unplaced"/>
</dbReference>
<reference evidence="2" key="2">
    <citation type="submission" date="2021-03" db="UniProtKB">
        <authorList>
            <consortium name="EnsemblPlants"/>
        </authorList>
    </citation>
    <scope>IDENTIFICATION</scope>
</reference>
<dbReference type="PANTHER" id="PTHR33098:SF76">
    <property type="entry name" value="DUF4408 DOMAIN-CONTAINING PROTEIN"/>
    <property type="match status" value="1"/>
</dbReference>
<reference evidence="2" key="1">
    <citation type="journal article" date="2017" name="Nature">
        <title>The genome of Chenopodium quinoa.</title>
        <authorList>
            <person name="Jarvis D.E."/>
            <person name="Ho Y.S."/>
            <person name="Lightfoot D.J."/>
            <person name="Schmoeckel S.M."/>
            <person name="Li B."/>
            <person name="Borm T.J.A."/>
            <person name="Ohyanagi H."/>
            <person name="Mineta K."/>
            <person name="Michell C.T."/>
            <person name="Saber N."/>
            <person name="Kharbatia N.M."/>
            <person name="Rupper R.R."/>
            <person name="Sharp A.R."/>
            <person name="Dally N."/>
            <person name="Boughton B.A."/>
            <person name="Woo Y.H."/>
            <person name="Gao G."/>
            <person name="Schijlen E.G.W.M."/>
            <person name="Guo X."/>
            <person name="Momin A.A."/>
            <person name="Negrao S."/>
            <person name="Al-Babili S."/>
            <person name="Gehring C."/>
            <person name="Roessner U."/>
            <person name="Jung C."/>
            <person name="Murphy K."/>
            <person name="Arold S.T."/>
            <person name="Gojobori T."/>
            <person name="van der Linden C.G."/>
            <person name="van Loo E.N."/>
            <person name="Jellen E.N."/>
            <person name="Maughan P.J."/>
            <person name="Tester M."/>
        </authorList>
    </citation>
    <scope>NUCLEOTIDE SEQUENCE [LARGE SCALE GENOMIC DNA]</scope>
    <source>
        <strain evidence="2">cv. PI 614886</strain>
    </source>
</reference>
<proteinExistence type="predicted"/>
<feature type="compositionally biased region" description="Basic and acidic residues" evidence="1">
    <location>
        <begin position="124"/>
        <end position="133"/>
    </location>
</feature>
<name>A0A803N8M2_CHEQI</name>
<dbReference type="InterPro" id="IPR008480">
    <property type="entry name" value="DUF761_pln"/>
</dbReference>